<evidence type="ECO:0000313" key="2">
    <source>
        <dbReference type="EMBL" id="OGD24751.1"/>
    </source>
</evidence>
<sequence>MKRYLPVLLIMALATGCTSVVYKNNMTVIDAKEAERLLIGTWNGYITHSRAHVIPNTTLQIFQVEKTIEGNWSIALSLNGKWINAAELTINESVIRLEFIEHYANLLIFHDLVLYNDRHLIGRIWYGTRSYTPAEVTFEKISR</sequence>
<protein>
    <recommendedName>
        <fullName evidence="4">Lipocalin-like domain-containing protein</fullName>
    </recommendedName>
</protein>
<keyword evidence="1" id="KW-0732">Signal</keyword>
<gene>
    <name evidence="2" type="ORF">A2819_00750</name>
</gene>
<dbReference type="PROSITE" id="PS51257">
    <property type="entry name" value="PROKAR_LIPOPROTEIN"/>
    <property type="match status" value="1"/>
</dbReference>
<evidence type="ECO:0008006" key="4">
    <source>
        <dbReference type="Google" id="ProtNLM"/>
    </source>
</evidence>
<evidence type="ECO:0000256" key="1">
    <source>
        <dbReference type="SAM" id="SignalP"/>
    </source>
</evidence>
<dbReference type="EMBL" id="MEYK01000034">
    <property type="protein sequence ID" value="OGD24751.1"/>
    <property type="molecule type" value="Genomic_DNA"/>
</dbReference>
<feature type="chain" id="PRO_5009517403" description="Lipocalin-like domain-containing protein" evidence="1">
    <location>
        <begin position="24"/>
        <end position="143"/>
    </location>
</feature>
<feature type="signal peptide" evidence="1">
    <location>
        <begin position="1"/>
        <end position="23"/>
    </location>
</feature>
<dbReference type="Proteomes" id="UP000176431">
    <property type="component" value="Unassembled WGS sequence"/>
</dbReference>
<accession>A0A1F5B2B1</accession>
<name>A0A1F5B2B1_9BACT</name>
<reference evidence="2 3" key="1">
    <citation type="journal article" date="2016" name="Nat. Commun.">
        <title>Thousands of microbial genomes shed light on interconnected biogeochemical processes in an aquifer system.</title>
        <authorList>
            <person name="Anantharaman K."/>
            <person name="Brown C.T."/>
            <person name="Hug L.A."/>
            <person name="Sharon I."/>
            <person name="Castelle C.J."/>
            <person name="Probst A.J."/>
            <person name="Thomas B.C."/>
            <person name="Singh A."/>
            <person name="Wilkins M.J."/>
            <person name="Karaoz U."/>
            <person name="Brodie E.L."/>
            <person name="Williams K.H."/>
            <person name="Hubbard S.S."/>
            <person name="Banfield J.F."/>
        </authorList>
    </citation>
    <scope>NUCLEOTIDE SEQUENCE [LARGE SCALE GENOMIC DNA]</scope>
</reference>
<organism evidence="2 3">
    <name type="scientific">Candidatus Azambacteria bacterium RIFCSPHIGHO2_01_FULL_40_24</name>
    <dbReference type="NCBI Taxonomy" id="1797301"/>
    <lineage>
        <taxon>Bacteria</taxon>
        <taxon>Candidatus Azamiibacteriota</taxon>
    </lineage>
</organism>
<comment type="caution">
    <text evidence="2">The sequence shown here is derived from an EMBL/GenBank/DDBJ whole genome shotgun (WGS) entry which is preliminary data.</text>
</comment>
<dbReference type="AlphaFoldDB" id="A0A1F5B2B1"/>
<proteinExistence type="predicted"/>
<evidence type="ECO:0000313" key="3">
    <source>
        <dbReference type="Proteomes" id="UP000176431"/>
    </source>
</evidence>